<organism evidence="2 3">
    <name type="scientific">Merluccius polli</name>
    <name type="common">Benguela hake</name>
    <name type="synonym">Merluccius cadenati</name>
    <dbReference type="NCBI Taxonomy" id="89951"/>
    <lineage>
        <taxon>Eukaryota</taxon>
        <taxon>Metazoa</taxon>
        <taxon>Chordata</taxon>
        <taxon>Craniata</taxon>
        <taxon>Vertebrata</taxon>
        <taxon>Euteleostomi</taxon>
        <taxon>Actinopterygii</taxon>
        <taxon>Neopterygii</taxon>
        <taxon>Teleostei</taxon>
        <taxon>Neoteleostei</taxon>
        <taxon>Acanthomorphata</taxon>
        <taxon>Zeiogadaria</taxon>
        <taxon>Gadariae</taxon>
        <taxon>Gadiformes</taxon>
        <taxon>Gadoidei</taxon>
        <taxon>Merlucciidae</taxon>
        <taxon>Merluccius</taxon>
    </lineage>
</organism>
<name>A0AA47P5W3_MERPO</name>
<dbReference type="Pfam" id="PF18701">
    <property type="entry name" value="DUF5641"/>
    <property type="match status" value="1"/>
</dbReference>
<accession>A0AA47P5W3</accession>
<sequence>MQQRQKWAHIKRNFKENDLVVIVDPTAPRNSWPLGRVMKTLPGHKGLVRSVLVKTKTNTLQRPIDKLCLVLEAENSA</sequence>
<gene>
    <name evidence="2" type="ORF">N1851_006691</name>
</gene>
<reference evidence="2" key="1">
    <citation type="journal article" date="2023" name="Front. Mar. Sci.">
        <title>A new Merluccius polli reference genome to investigate the effects of global change in West African waters.</title>
        <authorList>
            <person name="Mateo J.L."/>
            <person name="Blanco-Fernandez C."/>
            <person name="Garcia-Vazquez E."/>
            <person name="Machado-Schiaffino G."/>
        </authorList>
    </citation>
    <scope>NUCLEOTIDE SEQUENCE</scope>
    <source>
        <strain evidence="2">C29</strain>
        <tissue evidence="2">Fin</tissue>
    </source>
</reference>
<keyword evidence="3" id="KW-1185">Reference proteome</keyword>
<dbReference type="Proteomes" id="UP001174136">
    <property type="component" value="Unassembled WGS sequence"/>
</dbReference>
<protein>
    <recommendedName>
        <fullName evidence="1">DUF5641 domain-containing protein</fullName>
    </recommendedName>
</protein>
<dbReference type="EMBL" id="JAOPHQ010001150">
    <property type="protein sequence ID" value="KAK0151921.1"/>
    <property type="molecule type" value="Genomic_DNA"/>
</dbReference>
<evidence type="ECO:0000313" key="3">
    <source>
        <dbReference type="Proteomes" id="UP001174136"/>
    </source>
</evidence>
<dbReference type="AlphaFoldDB" id="A0AA47P5W3"/>
<evidence type="ECO:0000259" key="1">
    <source>
        <dbReference type="Pfam" id="PF18701"/>
    </source>
</evidence>
<feature type="domain" description="DUF5641" evidence="1">
    <location>
        <begin position="1"/>
        <end position="69"/>
    </location>
</feature>
<comment type="caution">
    <text evidence="2">The sequence shown here is derived from an EMBL/GenBank/DDBJ whole genome shotgun (WGS) entry which is preliminary data.</text>
</comment>
<dbReference type="PANTHER" id="PTHR47331:SF1">
    <property type="entry name" value="GAG-LIKE PROTEIN"/>
    <property type="match status" value="1"/>
</dbReference>
<dbReference type="InterPro" id="IPR040676">
    <property type="entry name" value="DUF5641"/>
</dbReference>
<proteinExistence type="predicted"/>
<evidence type="ECO:0000313" key="2">
    <source>
        <dbReference type="EMBL" id="KAK0151921.1"/>
    </source>
</evidence>
<dbReference type="PANTHER" id="PTHR47331">
    <property type="entry name" value="PHD-TYPE DOMAIN-CONTAINING PROTEIN"/>
    <property type="match status" value="1"/>
</dbReference>